<dbReference type="Proteomes" id="UP001078742">
    <property type="component" value="Unassembled WGS sequence"/>
</dbReference>
<comment type="caution">
    <text evidence="2">The sequence shown here is derived from an EMBL/GenBank/DDBJ whole genome shotgun (WGS) entry which is preliminary data.</text>
</comment>
<evidence type="ECO:0000313" key="2">
    <source>
        <dbReference type="EMBL" id="PJY69792.1"/>
    </source>
</evidence>
<sequence length="233" mass="27382">MKIFFISVMLLLSMCGCVDNKQTLHETILLKHQVNSLEHVSDYIDNGYDGIEFDLHISDTSLLVYYDSPQEAISFTDYVDFIEEHPYYYFWIDVKEFTLKGLLEFTRKMPPLSNCFIETNVDGIVDFLTDKNYNLVYTVRYIADWNESDSLQLKKEIDNTIRTYSIMGLASNHMMYYNTCNVFSQYPKYIWCVPANEPNWEISKHILSDPSVMVLLLDFDNVHELKEGNLVDY</sequence>
<dbReference type="PROSITE" id="PS51257">
    <property type="entry name" value="PROKAR_LIPOPROTEIN"/>
    <property type="match status" value="1"/>
</dbReference>
<name>A0A2M9V1E7_BACFG</name>
<evidence type="ECO:0000313" key="3">
    <source>
        <dbReference type="Proteomes" id="UP000231846"/>
    </source>
</evidence>
<dbReference type="AlphaFoldDB" id="A0A2M9V1E7"/>
<dbReference type="Proteomes" id="UP000231846">
    <property type="component" value="Unassembled WGS sequence"/>
</dbReference>
<evidence type="ECO:0008006" key="4">
    <source>
        <dbReference type="Google" id="ProtNLM"/>
    </source>
</evidence>
<dbReference type="EMBL" id="JAPUAV010000017">
    <property type="protein sequence ID" value="MCZ2573482.1"/>
    <property type="molecule type" value="Genomic_DNA"/>
</dbReference>
<reference evidence="2 3" key="1">
    <citation type="journal article" date="2017" name="MBio">
        <title>Gut Symbiont Bacteroides fragilis Secretes a Eukaryotic-Like Ubiquitin Protein That Mediates Intraspecies Antagonism.</title>
        <authorList>
            <person name="Chatzidaki-Livanis M."/>
            <person name="Coyne M.J."/>
            <person name="Roelofs K.G."/>
            <person name="Gentyala R.R."/>
            <person name="Caldwell J.M."/>
            <person name="Comstock L.E."/>
        </authorList>
    </citation>
    <scope>NUCLEOTIDE SEQUENCE [LARGE SCALE GENOMIC DNA]</scope>
    <source>
        <strain evidence="2 3">12905</strain>
    </source>
</reference>
<organism evidence="2 3">
    <name type="scientific">Bacteroides fragilis</name>
    <dbReference type="NCBI Taxonomy" id="817"/>
    <lineage>
        <taxon>Bacteria</taxon>
        <taxon>Pseudomonadati</taxon>
        <taxon>Bacteroidota</taxon>
        <taxon>Bacteroidia</taxon>
        <taxon>Bacteroidales</taxon>
        <taxon>Bacteroidaceae</taxon>
        <taxon>Bacteroides</taxon>
    </lineage>
</organism>
<protein>
    <recommendedName>
        <fullName evidence="4">Lipoprotein</fullName>
    </recommendedName>
</protein>
<proteinExistence type="predicted"/>
<accession>A0A2M9V1E7</accession>
<reference evidence="2" key="2">
    <citation type="submission" date="2017-10" db="EMBL/GenBank/DDBJ databases">
        <authorList>
            <person name="Banno H."/>
            <person name="Chua N.-H."/>
        </authorList>
    </citation>
    <scope>NUCLEOTIDE SEQUENCE</scope>
    <source>
        <strain evidence="2">12905</strain>
    </source>
</reference>
<reference evidence="1" key="3">
    <citation type="submission" date="2022-12" db="EMBL/GenBank/DDBJ databases">
        <title>Development of a Multilocus Sequence Typing Scheme for Bacteroides fragilis Based on Whole Genome Sequencing Data and Clinical Application.</title>
        <authorList>
            <person name="Nielsen F.D."/>
            <person name="Justesen U.S."/>
        </authorList>
    </citation>
    <scope>NUCLEOTIDE SEQUENCE</scope>
    <source>
        <strain evidence="1">BF_BC_VIB_DK_2012_57</strain>
    </source>
</reference>
<dbReference type="EMBL" id="PDCW01000056">
    <property type="protein sequence ID" value="PJY69792.1"/>
    <property type="molecule type" value="Genomic_DNA"/>
</dbReference>
<gene>
    <name evidence="2" type="ORF">CQW34_04304</name>
    <name evidence="1" type="ORF">O1420_19100</name>
</gene>
<dbReference type="RefSeq" id="WP_032567605.1">
    <property type="nucleotide sequence ID" value="NZ_JAFKPK010000005.1"/>
</dbReference>
<evidence type="ECO:0000313" key="1">
    <source>
        <dbReference type="EMBL" id="MCZ2573482.1"/>
    </source>
</evidence>